<organism evidence="13 14">
    <name type="scientific">Tetradesmus obliquus</name>
    <name type="common">Green alga</name>
    <name type="synonym">Acutodesmus obliquus</name>
    <dbReference type="NCBI Taxonomy" id="3088"/>
    <lineage>
        <taxon>Eukaryota</taxon>
        <taxon>Viridiplantae</taxon>
        <taxon>Chlorophyta</taxon>
        <taxon>core chlorophytes</taxon>
        <taxon>Chlorophyceae</taxon>
        <taxon>CS clade</taxon>
        <taxon>Sphaeropleales</taxon>
        <taxon>Scenedesmaceae</taxon>
        <taxon>Tetradesmus</taxon>
    </lineage>
</organism>
<feature type="transmembrane region" description="Helical" evidence="12">
    <location>
        <begin position="20"/>
        <end position="42"/>
    </location>
</feature>
<keyword evidence="7" id="KW-0969">Cilium</keyword>
<comment type="similarity">
    <text evidence="2">Belongs to the TMEM231 family.</text>
</comment>
<evidence type="ECO:0000256" key="7">
    <source>
        <dbReference type="ARBA" id="ARBA00023069"/>
    </source>
</evidence>
<gene>
    <name evidence="13" type="ORF">BQ4739_LOCUS8000</name>
</gene>
<evidence type="ECO:0000313" key="14">
    <source>
        <dbReference type="Proteomes" id="UP000256970"/>
    </source>
</evidence>
<accession>A0A383VRV5</accession>
<keyword evidence="4" id="KW-1003">Cell membrane</keyword>
<dbReference type="GO" id="GO:0060271">
    <property type="term" value="P:cilium assembly"/>
    <property type="evidence" value="ECO:0007669"/>
    <property type="project" value="TreeGrafter"/>
</dbReference>
<dbReference type="GO" id="GO:0032880">
    <property type="term" value="P:regulation of protein localization"/>
    <property type="evidence" value="ECO:0007669"/>
    <property type="project" value="TreeGrafter"/>
</dbReference>
<dbReference type="Pfam" id="PF10149">
    <property type="entry name" value="TM231"/>
    <property type="match status" value="1"/>
</dbReference>
<dbReference type="EMBL" id="FNXT01000806">
    <property type="protein sequence ID" value="SZX67620.1"/>
    <property type="molecule type" value="Genomic_DNA"/>
</dbReference>
<evidence type="ECO:0000256" key="4">
    <source>
        <dbReference type="ARBA" id="ARBA00022475"/>
    </source>
</evidence>
<name>A0A383VRV5_TETOB</name>
<dbReference type="InterPro" id="IPR019306">
    <property type="entry name" value="TMEM231"/>
</dbReference>
<comment type="subcellular location">
    <subcellularLocation>
        <location evidence="1">Cell projection</location>
        <location evidence="1">Cilium membrane</location>
        <topology evidence="1">Multi-pass membrane protein</topology>
    </subcellularLocation>
</comment>
<evidence type="ECO:0000256" key="2">
    <source>
        <dbReference type="ARBA" id="ARBA00009082"/>
    </source>
</evidence>
<dbReference type="GO" id="GO:0035869">
    <property type="term" value="C:ciliary transition zone"/>
    <property type="evidence" value="ECO:0007669"/>
    <property type="project" value="TreeGrafter"/>
</dbReference>
<dbReference type="Proteomes" id="UP000256970">
    <property type="component" value="Unassembled WGS sequence"/>
</dbReference>
<dbReference type="PANTHER" id="PTHR14605">
    <property type="entry name" value="CHST5 PROTEIN"/>
    <property type="match status" value="1"/>
</dbReference>
<keyword evidence="9" id="KW-0325">Glycoprotein</keyword>
<keyword evidence="8 12" id="KW-0472">Membrane</keyword>
<protein>
    <recommendedName>
        <fullName evidence="3">Transmembrane protein 231</fullName>
    </recommendedName>
</protein>
<keyword evidence="10" id="KW-0966">Cell projection</keyword>
<keyword evidence="14" id="KW-1185">Reference proteome</keyword>
<comment type="function">
    <text evidence="11">Transmembrane component of the tectonic-like complex, a complex localized at the transition zone of primary cilia and acting as a barrier that prevents diffusion of transmembrane proteins between the cilia and plasma membranes. Required for ciliogenesis and sonic hedgehog/SHH signaling.</text>
</comment>
<dbReference type="AlphaFoldDB" id="A0A383VRV5"/>
<evidence type="ECO:0000256" key="3">
    <source>
        <dbReference type="ARBA" id="ARBA00015087"/>
    </source>
</evidence>
<evidence type="ECO:0000256" key="10">
    <source>
        <dbReference type="ARBA" id="ARBA00023273"/>
    </source>
</evidence>
<keyword evidence="6 12" id="KW-1133">Transmembrane helix</keyword>
<reference evidence="13 14" key="1">
    <citation type="submission" date="2016-10" db="EMBL/GenBank/DDBJ databases">
        <authorList>
            <person name="Cai Z."/>
        </authorList>
    </citation>
    <scope>NUCLEOTIDE SEQUENCE [LARGE SCALE GENOMIC DNA]</scope>
</reference>
<evidence type="ECO:0000256" key="9">
    <source>
        <dbReference type="ARBA" id="ARBA00023180"/>
    </source>
</evidence>
<dbReference type="PANTHER" id="PTHR14605:SF1">
    <property type="entry name" value="TRANSMEMBRANE PROTEIN 231"/>
    <property type="match status" value="1"/>
</dbReference>
<dbReference type="STRING" id="3088.A0A383VRV5"/>
<sequence length="313" mass="34804">MVQVYHEPLCRRHYASFASLAAAFPVLIRVLAVVLAFLLAFATGGFWKKISHDVVQPTVHYSGDALMVLESLTPGQEQVWTTSPALRAVLTSNSLSASVQVGEEDYNFDGKPDMIRFVASVQSPIPVHSMKLLLQFSYATQGAARLKMYGLAYITAASPLPGSSFSADGQLLLHQLAPLPASSFTAALQKPLLDSSALLDGSAVQGDVVLQLSSLLSNYQQRNITTVFDNRYPVWKAGSSQEFVVDAKIRIPPNQVHSYRPSTSEMLKWGWVQFACALWPVWWLLRWLERLVFGHRVLETRVIADLQPQKQRY</sequence>
<evidence type="ECO:0000256" key="1">
    <source>
        <dbReference type="ARBA" id="ARBA00004272"/>
    </source>
</evidence>
<evidence type="ECO:0000256" key="6">
    <source>
        <dbReference type="ARBA" id="ARBA00022989"/>
    </source>
</evidence>
<dbReference type="GO" id="GO:0060170">
    <property type="term" value="C:ciliary membrane"/>
    <property type="evidence" value="ECO:0007669"/>
    <property type="project" value="UniProtKB-SubCell"/>
</dbReference>
<keyword evidence="5 12" id="KW-0812">Transmembrane</keyword>
<evidence type="ECO:0000256" key="8">
    <source>
        <dbReference type="ARBA" id="ARBA00023136"/>
    </source>
</evidence>
<proteinExistence type="inferred from homology"/>
<evidence type="ECO:0000256" key="5">
    <source>
        <dbReference type="ARBA" id="ARBA00022692"/>
    </source>
</evidence>
<evidence type="ECO:0000313" key="13">
    <source>
        <dbReference type="EMBL" id="SZX67620.1"/>
    </source>
</evidence>
<evidence type="ECO:0000256" key="12">
    <source>
        <dbReference type="SAM" id="Phobius"/>
    </source>
</evidence>
<evidence type="ECO:0000256" key="11">
    <source>
        <dbReference type="ARBA" id="ARBA00024803"/>
    </source>
</evidence>